<dbReference type="InterPro" id="IPR015840">
    <property type="entry name" value="DNA_MeTrfase_ParB"/>
</dbReference>
<keyword evidence="3" id="KW-0949">S-adenosyl-L-methionine</keyword>
<sequence length="409" mass="46654">MRGDLMIIKKILVSKINPAPYNPRVDLQPSNPEYQKLERSIKEFGYVDPLIWNERTGNLVGGHQRFKILKESGQMEIEVSVVNLDLDKEKALNLALNKISGDWDNSKLSAVLQDLTETDIGIDLTGFDKEELDELIEQLENQMSVKIEDDEFYVEEEIAAIEEPETKPGDIWKLGPHRLICGDSTDQETIDRLMDGQLAAMAFTDPPYNVDYEGKTADSLKIMNDKMDNEAFYQFLFDLYTTLLCATRRGGAIYVCHADSEGYNFRKAMFDAGWLMKQCIVWVKNGFVVGRQDYQWQHEPILYGWKPGAPHQWCGDRKQSTVWNFDKPLRNGEHPTMKPVPLVAKAIQNSSRKHDIVLDGCGGSGTTLIAAEQTERICYMSELDPKYCDVIKKRYEQLTGNKPKLLLKA</sequence>
<dbReference type="GO" id="GO:0003677">
    <property type="term" value="F:DNA binding"/>
    <property type="evidence" value="ECO:0007669"/>
    <property type="project" value="InterPro"/>
</dbReference>
<dbReference type="GO" id="GO:0032259">
    <property type="term" value="P:methylation"/>
    <property type="evidence" value="ECO:0007669"/>
    <property type="project" value="UniProtKB-KW"/>
</dbReference>
<evidence type="ECO:0000256" key="4">
    <source>
        <dbReference type="ARBA" id="ARBA00022747"/>
    </source>
</evidence>
<accession>V6IXE5</accession>
<evidence type="ECO:0000259" key="5">
    <source>
        <dbReference type="SMART" id="SM00470"/>
    </source>
</evidence>
<protein>
    <submittedName>
        <fullName evidence="6">Adenine methyltransferase</fullName>
    </submittedName>
</protein>
<comment type="caution">
    <text evidence="6">The sequence shown here is derived from an EMBL/GenBank/DDBJ whole genome shotgun (WGS) entry which is preliminary data.</text>
</comment>
<organism evidence="6 7">
    <name type="scientific">Sporolactobacillus laevolacticus DSM 442</name>
    <dbReference type="NCBI Taxonomy" id="1395513"/>
    <lineage>
        <taxon>Bacteria</taxon>
        <taxon>Bacillati</taxon>
        <taxon>Bacillota</taxon>
        <taxon>Bacilli</taxon>
        <taxon>Bacillales</taxon>
        <taxon>Sporolactobacillaceae</taxon>
        <taxon>Sporolactobacillus</taxon>
    </lineage>
</organism>
<evidence type="ECO:0000313" key="6">
    <source>
        <dbReference type="EMBL" id="EST12058.1"/>
    </source>
</evidence>
<keyword evidence="2 6" id="KW-0808">Transferase</keyword>
<dbReference type="SUPFAM" id="SSF53335">
    <property type="entry name" value="S-adenosyl-L-methionine-dependent methyltransferases"/>
    <property type="match status" value="1"/>
</dbReference>
<dbReference type="SUPFAM" id="SSF110849">
    <property type="entry name" value="ParB/Sulfiredoxin"/>
    <property type="match status" value="1"/>
</dbReference>
<dbReference type="STRING" id="1395513.P343_08010"/>
<dbReference type="InterPro" id="IPR029063">
    <property type="entry name" value="SAM-dependent_MTases_sf"/>
</dbReference>
<dbReference type="REBASE" id="78465">
    <property type="entry name" value="M.Sla442ORF8010P"/>
</dbReference>
<dbReference type="PIRSF" id="PIRSF036758">
    <property type="entry name" value="Aden_M_ParB"/>
    <property type="match status" value="1"/>
</dbReference>
<keyword evidence="4" id="KW-0680">Restriction system</keyword>
<evidence type="ECO:0000313" key="7">
    <source>
        <dbReference type="Proteomes" id="UP000018296"/>
    </source>
</evidence>
<dbReference type="InterPro" id="IPR002941">
    <property type="entry name" value="DNA_methylase_N4/N6"/>
</dbReference>
<dbReference type="Pfam" id="PF01555">
    <property type="entry name" value="N6_N4_Mtase"/>
    <property type="match status" value="1"/>
</dbReference>
<dbReference type="CDD" id="cd16401">
    <property type="entry name" value="ParB_N_like_MT"/>
    <property type="match status" value="1"/>
</dbReference>
<name>V6IXE5_9BACL</name>
<reference evidence="6 7" key="1">
    <citation type="journal article" date="2013" name="Genome Announc.">
        <title>Genome Sequence of Sporolactobacillus laevolacticus DSM442, an Efficient Polymer-Grade D-Lactate Producer from Agricultural Waste Cottonseed as a Nitrogen Source.</title>
        <authorList>
            <person name="Wang H."/>
            <person name="Wang L."/>
            <person name="Ju J."/>
            <person name="Yu B."/>
            <person name="Ma Y."/>
        </authorList>
    </citation>
    <scope>NUCLEOTIDE SEQUENCE [LARGE SCALE GENOMIC DNA]</scope>
    <source>
        <strain evidence="6 7">DSM 442</strain>
    </source>
</reference>
<proteinExistence type="predicted"/>
<dbReference type="Pfam" id="PF02195">
    <property type="entry name" value="ParB_N"/>
    <property type="match status" value="1"/>
</dbReference>
<evidence type="ECO:0000256" key="1">
    <source>
        <dbReference type="ARBA" id="ARBA00022603"/>
    </source>
</evidence>
<dbReference type="Gene3D" id="3.40.50.150">
    <property type="entry name" value="Vaccinia Virus protein VP39"/>
    <property type="match status" value="1"/>
</dbReference>
<dbReference type="InterPro" id="IPR003115">
    <property type="entry name" value="ParB_N"/>
</dbReference>
<dbReference type="PATRIC" id="fig|1395513.3.peg.1626"/>
<gene>
    <name evidence="6" type="ORF">P343_08010</name>
</gene>
<dbReference type="eggNOG" id="COG0863">
    <property type="taxonomic scope" value="Bacteria"/>
</dbReference>
<keyword evidence="7" id="KW-1185">Reference proteome</keyword>
<dbReference type="eggNOG" id="COG1475">
    <property type="taxonomic scope" value="Bacteria"/>
</dbReference>
<dbReference type="GO" id="GO:0009307">
    <property type="term" value="P:DNA restriction-modification system"/>
    <property type="evidence" value="ECO:0007669"/>
    <property type="project" value="UniProtKB-KW"/>
</dbReference>
<dbReference type="GO" id="GO:0008170">
    <property type="term" value="F:N-methyltransferase activity"/>
    <property type="evidence" value="ECO:0007669"/>
    <property type="project" value="InterPro"/>
</dbReference>
<dbReference type="AlphaFoldDB" id="V6IXE5"/>
<dbReference type="InterPro" id="IPR036086">
    <property type="entry name" value="ParB/Sulfiredoxin_sf"/>
</dbReference>
<feature type="domain" description="ParB-like N-terminal" evidence="5">
    <location>
        <begin position="9"/>
        <end position="98"/>
    </location>
</feature>
<keyword evidence="1 6" id="KW-0489">Methyltransferase</keyword>
<evidence type="ECO:0000256" key="2">
    <source>
        <dbReference type="ARBA" id="ARBA00022679"/>
    </source>
</evidence>
<dbReference type="PRINTS" id="PR00506">
    <property type="entry name" value="D21N6MTFRASE"/>
</dbReference>
<evidence type="ECO:0000256" key="3">
    <source>
        <dbReference type="ARBA" id="ARBA00022691"/>
    </source>
</evidence>
<dbReference type="Gene3D" id="3.90.1530.10">
    <property type="entry name" value="Conserved hypothetical protein from pyrococcus furiosus pfu- 392566-001, ParB domain"/>
    <property type="match status" value="1"/>
</dbReference>
<dbReference type="Proteomes" id="UP000018296">
    <property type="component" value="Unassembled WGS sequence"/>
</dbReference>
<dbReference type="SMART" id="SM00470">
    <property type="entry name" value="ParB"/>
    <property type="match status" value="1"/>
</dbReference>
<dbReference type="EMBL" id="AWTC01000006">
    <property type="protein sequence ID" value="EST12058.1"/>
    <property type="molecule type" value="Genomic_DNA"/>
</dbReference>
<dbReference type="InterPro" id="IPR002295">
    <property type="entry name" value="N4/N6-MTase_EcoPI_Mod-like"/>
</dbReference>